<proteinExistence type="predicted"/>
<organism evidence="1 2">
    <name type="scientific">Kickxella alabastrina</name>
    <dbReference type="NCBI Taxonomy" id="61397"/>
    <lineage>
        <taxon>Eukaryota</taxon>
        <taxon>Fungi</taxon>
        <taxon>Fungi incertae sedis</taxon>
        <taxon>Zoopagomycota</taxon>
        <taxon>Kickxellomycotina</taxon>
        <taxon>Kickxellomycetes</taxon>
        <taxon>Kickxellales</taxon>
        <taxon>Kickxellaceae</taxon>
        <taxon>Kickxella</taxon>
    </lineage>
</organism>
<feature type="non-terminal residue" evidence="1">
    <location>
        <position position="1"/>
    </location>
</feature>
<comment type="caution">
    <text evidence="1">The sequence shown here is derived from an EMBL/GenBank/DDBJ whole genome shotgun (WGS) entry which is preliminary data.</text>
</comment>
<reference evidence="1" key="1">
    <citation type="submission" date="2022-07" db="EMBL/GenBank/DDBJ databases">
        <title>Phylogenomic reconstructions and comparative analyses of Kickxellomycotina fungi.</title>
        <authorList>
            <person name="Reynolds N.K."/>
            <person name="Stajich J.E."/>
            <person name="Barry K."/>
            <person name="Grigoriev I.V."/>
            <person name="Crous P."/>
            <person name="Smith M.E."/>
        </authorList>
    </citation>
    <scope>NUCLEOTIDE SEQUENCE</scope>
    <source>
        <strain evidence="1">Benny 63K</strain>
    </source>
</reference>
<accession>A0ACC1HWG2</accession>
<dbReference type="EMBL" id="JANBPG010003912">
    <property type="protein sequence ID" value="KAJ1878537.1"/>
    <property type="molecule type" value="Genomic_DNA"/>
</dbReference>
<keyword evidence="2" id="KW-1185">Reference proteome</keyword>
<sequence>WIAVDSRRLLFSGKCVEGAEEQMRALEMEKGGVLDGFDLNAAVAAALGDAVDSGMDLEEENGGSEEEPAAEADAPRARGRPPGRRNRRRVGRVKYRNRRAAKRPKPTEPVEEPTESDAAESDAMDIAEGSMRPDAETSALSQPAVPKELQIARLRRQHKISNPYARPGQARNTDSDADSDHTIPSAAAKRPRTCPPSPHTAGAGVWDMLSNTGNYVTTGAFTTRRTIKCLAHNESIGGIIQDYHGFFPGQLVEVLNANRKWYTGRIITWEDSRFLVHYMGWGHAHNEWLALGSKRLRSLPDADESEEDARRQCAVLVDEYNAHIDAAEAARVVEEKAAASRRRPRAKPAPANARIAEIARITETRRAPEAPEVHARPAEDSGGEGIDESVEPIDVASGFVAVPQLLRVKDYVGYYRPGMRVAARDRNKLWWRAEIVAVKTFRLRIHYTGFPRAWD</sequence>
<feature type="non-terminal residue" evidence="1">
    <location>
        <position position="455"/>
    </location>
</feature>
<evidence type="ECO:0000313" key="2">
    <source>
        <dbReference type="Proteomes" id="UP001150581"/>
    </source>
</evidence>
<evidence type="ECO:0000313" key="1">
    <source>
        <dbReference type="EMBL" id="KAJ1878537.1"/>
    </source>
</evidence>
<gene>
    <name evidence="1" type="ORF">LPJ66_011871</name>
</gene>
<dbReference type="Proteomes" id="UP001150581">
    <property type="component" value="Unassembled WGS sequence"/>
</dbReference>
<name>A0ACC1HWG2_9FUNG</name>
<protein>
    <submittedName>
        <fullName evidence="1">Uncharacterized protein</fullName>
    </submittedName>
</protein>